<dbReference type="InterPro" id="IPR016181">
    <property type="entry name" value="Acyl_CoA_acyltransferase"/>
</dbReference>
<proteinExistence type="inferred from homology"/>
<comment type="caution">
    <text evidence="6">The sequence shown here is derived from an EMBL/GenBank/DDBJ whole genome shotgun (WGS) entry which is preliminary data.</text>
</comment>
<sequence length="202" mass="21941">MSTAVEPSVTLRPFSLDNVEEDLDKVKTLVDVELSEPYTTYTYRFFCQTWPQLTHFAVVDGREVGAVVGKVEPRGGTYRGYVAMLVVERQLRGRGVGKALVRRVVDTMAEMGVEEVVLEAECTNTGALRLYADLGFVRDKRLVKYYLNGGDAFRLKLLLPLEGVIAVPEGLLSGEAPAVPPTAGPVAEDDGDDDDLGGTTAT</sequence>
<evidence type="ECO:0000256" key="2">
    <source>
        <dbReference type="ARBA" id="ARBA00023315"/>
    </source>
</evidence>
<dbReference type="CDD" id="cd04301">
    <property type="entry name" value="NAT_SF"/>
    <property type="match status" value="1"/>
</dbReference>
<feature type="domain" description="N-acetyltransferase" evidence="5">
    <location>
        <begin position="9"/>
        <end position="160"/>
    </location>
</feature>
<dbReference type="Pfam" id="PF00583">
    <property type="entry name" value="Acetyltransf_1"/>
    <property type="match status" value="1"/>
</dbReference>
<evidence type="ECO:0000259" key="5">
    <source>
        <dbReference type="PROSITE" id="PS51186"/>
    </source>
</evidence>
<accession>A0A830HU69</accession>
<evidence type="ECO:0000313" key="7">
    <source>
        <dbReference type="Proteomes" id="UP000660262"/>
    </source>
</evidence>
<dbReference type="InterPro" id="IPR044542">
    <property type="entry name" value="NAA30-like"/>
</dbReference>
<organism evidence="6 7">
    <name type="scientific">Pycnococcus provasolii</name>
    <dbReference type="NCBI Taxonomy" id="41880"/>
    <lineage>
        <taxon>Eukaryota</taxon>
        <taxon>Viridiplantae</taxon>
        <taxon>Chlorophyta</taxon>
        <taxon>Pseudoscourfieldiophyceae</taxon>
        <taxon>Pseudoscourfieldiales</taxon>
        <taxon>Pycnococcaceae</taxon>
        <taxon>Pycnococcus</taxon>
    </lineage>
</organism>
<evidence type="ECO:0000313" key="6">
    <source>
        <dbReference type="EMBL" id="GHP09310.1"/>
    </source>
</evidence>
<keyword evidence="2" id="KW-0012">Acyltransferase</keyword>
<dbReference type="Proteomes" id="UP000660262">
    <property type="component" value="Unassembled WGS sequence"/>
</dbReference>
<gene>
    <name evidence="6" type="ORF">PPROV_000804700</name>
</gene>
<dbReference type="PANTHER" id="PTHR45896">
    <property type="entry name" value="N-ALPHA-ACETYLTRANSFERASE 30"/>
    <property type="match status" value="1"/>
</dbReference>
<dbReference type="GO" id="GO:0031417">
    <property type="term" value="C:NatC complex"/>
    <property type="evidence" value="ECO:0007669"/>
    <property type="project" value="TreeGrafter"/>
</dbReference>
<comment type="similarity">
    <text evidence="3">Belongs to the acetyltransferase family. MAK3 subfamily.</text>
</comment>
<dbReference type="InterPro" id="IPR000182">
    <property type="entry name" value="GNAT_dom"/>
</dbReference>
<keyword evidence="1" id="KW-0808">Transferase</keyword>
<dbReference type="AlphaFoldDB" id="A0A830HU69"/>
<dbReference type="EMBL" id="BNJQ01000024">
    <property type="protein sequence ID" value="GHP09310.1"/>
    <property type="molecule type" value="Genomic_DNA"/>
</dbReference>
<name>A0A830HU69_9CHLO</name>
<dbReference type="PANTHER" id="PTHR45896:SF1">
    <property type="entry name" value="N-ALPHA-ACETYLTRANSFERASE 30"/>
    <property type="match status" value="1"/>
</dbReference>
<feature type="compositionally biased region" description="Acidic residues" evidence="4">
    <location>
        <begin position="187"/>
        <end position="196"/>
    </location>
</feature>
<reference evidence="6" key="1">
    <citation type="submission" date="2020-10" db="EMBL/GenBank/DDBJ databases">
        <title>Unveiling of a novel bifunctional photoreceptor, Dualchrome1, isolated from a cosmopolitan green alga.</title>
        <authorList>
            <person name="Suzuki S."/>
            <person name="Kawachi M."/>
        </authorList>
    </citation>
    <scope>NUCLEOTIDE SEQUENCE</scope>
    <source>
        <strain evidence="6">NIES 2893</strain>
    </source>
</reference>
<dbReference type="GO" id="GO:0004596">
    <property type="term" value="F:protein-N-terminal amino-acid acetyltransferase activity"/>
    <property type="evidence" value="ECO:0007669"/>
    <property type="project" value="InterPro"/>
</dbReference>
<dbReference type="Gene3D" id="3.40.630.30">
    <property type="match status" value="1"/>
</dbReference>
<dbReference type="OrthoDB" id="249099at2759"/>
<keyword evidence="7" id="KW-1185">Reference proteome</keyword>
<protein>
    <recommendedName>
        <fullName evidence="5">N-acetyltransferase domain-containing protein</fullName>
    </recommendedName>
</protein>
<feature type="region of interest" description="Disordered" evidence="4">
    <location>
        <begin position="176"/>
        <end position="202"/>
    </location>
</feature>
<dbReference type="PROSITE" id="PS51186">
    <property type="entry name" value="GNAT"/>
    <property type="match status" value="1"/>
</dbReference>
<evidence type="ECO:0000256" key="3">
    <source>
        <dbReference type="ARBA" id="ARBA00024025"/>
    </source>
</evidence>
<evidence type="ECO:0000256" key="1">
    <source>
        <dbReference type="ARBA" id="ARBA00022679"/>
    </source>
</evidence>
<dbReference type="SUPFAM" id="SSF55729">
    <property type="entry name" value="Acyl-CoA N-acyltransferases (Nat)"/>
    <property type="match status" value="1"/>
</dbReference>
<evidence type="ECO:0000256" key="4">
    <source>
        <dbReference type="SAM" id="MobiDB-lite"/>
    </source>
</evidence>